<dbReference type="AlphaFoldDB" id="A0A0B7AXC4"/>
<accession>A0A0B7AXC4</accession>
<dbReference type="EMBL" id="HACG01037680">
    <property type="protein sequence ID" value="CEK84545.1"/>
    <property type="molecule type" value="Transcribed_RNA"/>
</dbReference>
<dbReference type="InterPro" id="IPR003746">
    <property type="entry name" value="DUF167"/>
</dbReference>
<organism evidence="4">
    <name type="scientific">Arion vulgaris</name>
    <dbReference type="NCBI Taxonomy" id="1028688"/>
    <lineage>
        <taxon>Eukaryota</taxon>
        <taxon>Metazoa</taxon>
        <taxon>Spiralia</taxon>
        <taxon>Lophotrochozoa</taxon>
        <taxon>Mollusca</taxon>
        <taxon>Gastropoda</taxon>
        <taxon>Heterobranchia</taxon>
        <taxon>Euthyneura</taxon>
        <taxon>Panpulmonata</taxon>
        <taxon>Eupulmonata</taxon>
        <taxon>Stylommatophora</taxon>
        <taxon>Helicina</taxon>
        <taxon>Arionoidea</taxon>
        <taxon>Arionidae</taxon>
        <taxon>Arion</taxon>
    </lineage>
</organism>
<reference evidence="4" key="1">
    <citation type="submission" date="2014-12" db="EMBL/GenBank/DDBJ databases">
        <title>Insight into the proteome of Arion vulgaris.</title>
        <authorList>
            <person name="Aradska J."/>
            <person name="Bulat T."/>
            <person name="Smidak R."/>
            <person name="Sarate P."/>
            <person name="Gangsoo J."/>
            <person name="Sialana F."/>
            <person name="Bilban M."/>
            <person name="Lubec G."/>
        </authorList>
    </citation>
    <scope>NUCLEOTIDE SEQUENCE</scope>
    <source>
        <tissue evidence="4">Skin</tissue>
    </source>
</reference>
<dbReference type="PANTHER" id="PTHR13420:SF7">
    <property type="entry name" value="UPF0235 PROTEIN C15ORF40"/>
    <property type="match status" value="1"/>
</dbReference>
<protein>
    <submittedName>
        <fullName evidence="4">Uncharacterized protein</fullName>
    </submittedName>
</protein>
<dbReference type="Gene3D" id="3.30.1200.10">
    <property type="entry name" value="YggU-like"/>
    <property type="match status" value="1"/>
</dbReference>
<dbReference type="InterPro" id="IPR036591">
    <property type="entry name" value="YggU-like_sf"/>
</dbReference>
<name>A0A0B7AXC4_9EUPU</name>
<dbReference type="NCBIfam" id="TIGR00251">
    <property type="entry name" value="DUF167 family protein"/>
    <property type="match status" value="1"/>
</dbReference>
<evidence type="ECO:0000256" key="2">
    <source>
        <dbReference type="SAM" id="MobiDB-lite"/>
    </source>
</evidence>
<dbReference type="HAMAP" id="MF_00634">
    <property type="entry name" value="UPF0235"/>
    <property type="match status" value="1"/>
</dbReference>
<evidence type="ECO:0000313" key="3">
    <source>
        <dbReference type="EMBL" id="CEK84543.1"/>
    </source>
</evidence>
<evidence type="ECO:0000256" key="1">
    <source>
        <dbReference type="ARBA" id="ARBA00010364"/>
    </source>
</evidence>
<feature type="non-terminal residue" evidence="4">
    <location>
        <position position="1"/>
    </location>
</feature>
<dbReference type="SMART" id="SM01152">
    <property type="entry name" value="DUF167"/>
    <property type="match status" value="1"/>
</dbReference>
<dbReference type="PANTHER" id="PTHR13420">
    <property type="entry name" value="UPF0235 PROTEIN C15ORF40"/>
    <property type="match status" value="1"/>
</dbReference>
<dbReference type="Pfam" id="PF02594">
    <property type="entry name" value="DUF167"/>
    <property type="match status" value="1"/>
</dbReference>
<proteinExistence type="inferred from homology"/>
<sequence length="181" mass="19872">FLLRKYKSWSMPFRLSTFIFTKTASVEQIQAGYVHFLHQKCLKHTFYDKMPKNQGGKSKKVQSEEVKGASSGGKQEDKDIPVSSRPDNSIIIKVLAKPGAKQNSITGLTSEGVGVQISAPPVEGEANTELVKYIAKTLGIRKSDICLDQGSKSRTKILLLDKNCGLSVEAVIEKLQTEAES</sequence>
<feature type="region of interest" description="Disordered" evidence="2">
    <location>
        <begin position="53"/>
        <end position="85"/>
    </location>
</feature>
<dbReference type="SUPFAM" id="SSF69786">
    <property type="entry name" value="YggU-like"/>
    <property type="match status" value="1"/>
</dbReference>
<gene>
    <name evidence="4" type="primary">ORF143229</name>
    <name evidence="3" type="synonym">ORF143216</name>
</gene>
<dbReference type="EMBL" id="HACG01037678">
    <property type="protein sequence ID" value="CEK84543.1"/>
    <property type="molecule type" value="Transcribed_RNA"/>
</dbReference>
<evidence type="ECO:0000313" key="4">
    <source>
        <dbReference type="EMBL" id="CEK84545.1"/>
    </source>
</evidence>
<comment type="similarity">
    <text evidence="1">Belongs to the UPF0235 family.</text>
</comment>
<dbReference type="GO" id="GO:0005737">
    <property type="term" value="C:cytoplasm"/>
    <property type="evidence" value="ECO:0007669"/>
    <property type="project" value="TreeGrafter"/>
</dbReference>